<keyword evidence="6" id="KW-1185">Reference proteome</keyword>
<gene>
    <name evidence="5" type="ORF">WKW79_18895</name>
</gene>
<dbReference type="SUPFAM" id="SSF103088">
    <property type="entry name" value="OmpA-like"/>
    <property type="match status" value="1"/>
</dbReference>
<dbReference type="PANTHER" id="PTHR30329:SF21">
    <property type="entry name" value="LIPOPROTEIN YIAD-RELATED"/>
    <property type="match status" value="1"/>
</dbReference>
<dbReference type="Proteomes" id="UP001367030">
    <property type="component" value="Unassembled WGS sequence"/>
</dbReference>
<comment type="caution">
    <text evidence="5">The sequence shown here is derived from an EMBL/GenBank/DDBJ whole genome shotgun (WGS) entry which is preliminary data.</text>
</comment>
<feature type="domain" description="OmpA-like" evidence="4">
    <location>
        <begin position="97"/>
        <end position="211"/>
    </location>
</feature>
<evidence type="ECO:0000313" key="6">
    <source>
        <dbReference type="Proteomes" id="UP001367030"/>
    </source>
</evidence>
<feature type="chain" id="PRO_5047260513" evidence="3">
    <location>
        <begin position="29"/>
        <end position="211"/>
    </location>
</feature>
<dbReference type="InterPro" id="IPR050330">
    <property type="entry name" value="Bact_OuterMem_StrucFunc"/>
</dbReference>
<organism evidence="5 6">
    <name type="scientific">Variovorax robiniae</name>
    <dbReference type="NCBI Taxonomy" id="1836199"/>
    <lineage>
        <taxon>Bacteria</taxon>
        <taxon>Pseudomonadati</taxon>
        <taxon>Pseudomonadota</taxon>
        <taxon>Betaproteobacteria</taxon>
        <taxon>Burkholderiales</taxon>
        <taxon>Comamonadaceae</taxon>
        <taxon>Variovorax</taxon>
    </lineage>
</organism>
<dbReference type="CDD" id="cd07185">
    <property type="entry name" value="OmpA_C-like"/>
    <property type="match status" value="1"/>
</dbReference>
<keyword evidence="1" id="KW-0472">Membrane</keyword>
<proteinExistence type="predicted"/>
<dbReference type="PANTHER" id="PTHR30329">
    <property type="entry name" value="STATOR ELEMENT OF FLAGELLAR MOTOR COMPLEX"/>
    <property type="match status" value="1"/>
</dbReference>
<dbReference type="Pfam" id="PF00691">
    <property type="entry name" value="OmpA"/>
    <property type="match status" value="1"/>
</dbReference>
<reference evidence="5 6" key="1">
    <citation type="submission" date="2024-03" db="EMBL/GenBank/DDBJ databases">
        <title>Novel species of the genus Variovorax.</title>
        <authorList>
            <person name="Liu Q."/>
            <person name="Xin Y.-H."/>
        </authorList>
    </citation>
    <scope>NUCLEOTIDE SEQUENCE [LARGE SCALE GENOMIC DNA]</scope>
    <source>
        <strain evidence="5 6">KACC 18901</strain>
    </source>
</reference>
<evidence type="ECO:0000313" key="5">
    <source>
        <dbReference type="EMBL" id="MEJ8856651.1"/>
    </source>
</evidence>
<dbReference type="RefSeq" id="WP_340336742.1">
    <property type="nucleotide sequence ID" value="NZ_JBBKZS010000007.1"/>
</dbReference>
<keyword evidence="3" id="KW-0732">Signal</keyword>
<dbReference type="EMBL" id="JBBKZS010000007">
    <property type="protein sequence ID" value="MEJ8856651.1"/>
    <property type="molecule type" value="Genomic_DNA"/>
</dbReference>
<evidence type="ECO:0000256" key="1">
    <source>
        <dbReference type="PROSITE-ProRule" id="PRU00473"/>
    </source>
</evidence>
<evidence type="ECO:0000256" key="2">
    <source>
        <dbReference type="SAM" id="MobiDB-lite"/>
    </source>
</evidence>
<feature type="signal peptide" evidence="3">
    <location>
        <begin position="1"/>
        <end position="28"/>
    </location>
</feature>
<sequence length="211" mass="22302">MSRVVSHPIAGLAFALVLLGIHPPSADAEPSGSGGGARPQAAEVLIVRDYAGYDEIHLPLDTRPGLRSVHSPGSELPSQLPPSLPPVLSATELGRSLDLNGKVVVGGILFDARHELLPSNKLALDQIGTLMKQRPALRLHVAVHTDNIGSLASNREISQRQAHAICVALVMDYGIARNRLTANGLGSLSPVVSNQSGRGRARNRRVELVAQ</sequence>
<evidence type="ECO:0000259" key="4">
    <source>
        <dbReference type="PROSITE" id="PS51123"/>
    </source>
</evidence>
<dbReference type="InterPro" id="IPR036737">
    <property type="entry name" value="OmpA-like_sf"/>
</dbReference>
<accession>A0ABU8XAB5</accession>
<evidence type="ECO:0000256" key="3">
    <source>
        <dbReference type="SAM" id="SignalP"/>
    </source>
</evidence>
<name>A0ABU8XAB5_9BURK</name>
<protein>
    <submittedName>
        <fullName evidence="5">OmpA family protein</fullName>
    </submittedName>
</protein>
<dbReference type="Gene3D" id="3.30.1330.60">
    <property type="entry name" value="OmpA-like domain"/>
    <property type="match status" value="1"/>
</dbReference>
<dbReference type="InterPro" id="IPR006665">
    <property type="entry name" value="OmpA-like"/>
</dbReference>
<dbReference type="PROSITE" id="PS51123">
    <property type="entry name" value="OMPA_2"/>
    <property type="match status" value="1"/>
</dbReference>
<feature type="region of interest" description="Disordered" evidence="2">
    <location>
        <begin position="64"/>
        <end position="83"/>
    </location>
</feature>